<dbReference type="EMBL" id="CAJHIP010000003">
    <property type="protein sequence ID" value="CAD6491438.1"/>
    <property type="molecule type" value="Genomic_DNA"/>
</dbReference>
<comment type="caution">
    <text evidence="2">The sequence shown here is derived from an EMBL/GenBank/DDBJ whole genome shotgun (WGS) entry which is preliminary data.</text>
</comment>
<proteinExistence type="predicted"/>
<dbReference type="AlphaFoldDB" id="A0A811T6D3"/>
<accession>A0A811T6D3</accession>
<protein>
    <recommendedName>
        <fullName evidence="4">Transglutaminase-like domain-containing protein</fullName>
    </recommendedName>
</protein>
<name>A0A811T6D3_9EURY</name>
<evidence type="ECO:0000313" key="3">
    <source>
        <dbReference type="Proteomes" id="UP000603056"/>
    </source>
</evidence>
<sequence>MRKKTLAIIATPLFLVVILASGCIILESPELSASEDSYQYVIEPSPTPSLEEQKISICEEVAQQYYETHTYVQNDVFDCDNMACDVWNMLKTKGINAKIAVGNVDLDECGIEDWNHAWVMAEVSPNTWLAIECTGGYVVYENPRYYHGHGFNNPKSLRDFNQLYKEYQIQLNEYNNAINFYNALVNEYNNAGYFTQLSLESGLQVAKLEMDQKERKVYTTKTKLEAVLEYG</sequence>
<evidence type="ECO:0000313" key="2">
    <source>
        <dbReference type="EMBL" id="CAD6491438.1"/>
    </source>
</evidence>
<keyword evidence="1" id="KW-0175">Coiled coil</keyword>
<dbReference type="PROSITE" id="PS51257">
    <property type="entry name" value="PROKAR_LIPOPROTEIN"/>
    <property type="match status" value="1"/>
</dbReference>
<gene>
    <name evidence="2" type="ORF">FFODKBPE_00150</name>
</gene>
<reference evidence="2" key="1">
    <citation type="submission" date="2020-10" db="EMBL/GenBank/DDBJ databases">
        <authorList>
            <person name="Hahn C.J."/>
            <person name="Laso-Perez R."/>
            <person name="Vulcano F."/>
            <person name="Vaziourakis K.-M."/>
            <person name="Stokke R."/>
            <person name="Steen I.H."/>
            <person name="Teske A."/>
            <person name="Boetius A."/>
            <person name="Liebeke M."/>
            <person name="Amann R."/>
            <person name="Knittel K."/>
        </authorList>
    </citation>
    <scope>NUCLEOTIDE SEQUENCE</scope>
    <source>
        <strain evidence="2">Gfbio:e3339647-f889-4370-9287-4fb5cb688e4c:AG394J04_GoMArc1</strain>
    </source>
</reference>
<evidence type="ECO:0008006" key="4">
    <source>
        <dbReference type="Google" id="ProtNLM"/>
    </source>
</evidence>
<dbReference type="Proteomes" id="UP000603056">
    <property type="component" value="Unassembled WGS sequence"/>
</dbReference>
<organism evidence="2 3">
    <name type="scientific">Candidatus Argoarchaeum ethanivorans</name>
    <dbReference type="NCBI Taxonomy" id="2608793"/>
    <lineage>
        <taxon>Archaea</taxon>
        <taxon>Methanobacteriati</taxon>
        <taxon>Methanobacteriota</taxon>
        <taxon>Stenosarchaea group</taxon>
        <taxon>Methanomicrobia</taxon>
        <taxon>Methanosarcinales</taxon>
        <taxon>Methanosarcinales incertae sedis</taxon>
        <taxon>GOM Arc I cluster</taxon>
        <taxon>Candidatus Argoarchaeum</taxon>
    </lineage>
</organism>
<feature type="coiled-coil region" evidence="1">
    <location>
        <begin position="157"/>
        <end position="191"/>
    </location>
</feature>
<evidence type="ECO:0000256" key="1">
    <source>
        <dbReference type="SAM" id="Coils"/>
    </source>
</evidence>